<dbReference type="KEGG" id="cre:CHLRE_16g691350v5"/>
<name>A0A2K3CSK9_CHLRE</name>
<dbReference type="Proteomes" id="UP000006906">
    <property type="component" value="Chromosome 16"/>
</dbReference>
<dbReference type="GeneID" id="5724841"/>
<dbReference type="PROSITE" id="PS00109">
    <property type="entry name" value="PROTEIN_KINASE_TYR"/>
    <property type="match status" value="1"/>
</dbReference>
<dbReference type="GO" id="GO:0004672">
    <property type="term" value="F:protein kinase activity"/>
    <property type="evidence" value="ECO:0007669"/>
    <property type="project" value="InterPro"/>
</dbReference>
<evidence type="ECO:0000313" key="2">
    <source>
        <dbReference type="EMBL" id="PNW71255.1"/>
    </source>
</evidence>
<dbReference type="ExpressionAtlas" id="A0A2K3CSK9">
    <property type="expression patterns" value="differential"/>
</dbReference>
<feature type="signal peptide" evidence="1">
    <location>
        <begin position="1"/>
        <end position="18"/>
    </location>
</feature>
<evidence type="ECO:0000256" key="1">
    <source>
        <dbReference type="SAM" id="SignalP"/>
    </source>
</evidence>
<keyword evidence="3" id="KW-1185">Reference proteome</keyword>
<dbReference type="Gramene" id="PNW71255">
    <property type="protein sequence ID" value="PNW71255"/>
    <property type="gene ID" value="CHLRE_16g691350v5"/>
</dbReference>
<protein>
    <recommendedName>
        <fullName evidence="4">Non-specific serine/threonine protein kinase</fullName>
    </recommendedName>
</protein>
<evidence type="ECO:0008006" key="4">
    <source>
        <dbReference type="Google" id="ProtNLM"/>
    </source>
</evidence>
<evidence type="ECO:0000313" key="3">
    <source>
        <dbReference type="Proteomes" id="UP000006906"/>
    </source>
</evidence>
<dbReference type="RefSeq" id="XP_042915355.1">
    <property type="nucleotide sequence ID" value="XM_043071710.1"/>
</dbReference>
<proteinExistence type="predicted"/>
<gene>
    <name evidence="2" type="ORF">CHLRE_16g691350v5</name>
</gene>
<feature type="chain" id="PRO_5014446720" description="Non-specific serine/threonine protein kinase" evidence="1">
    <location>
        <begin position="19"/>
        <end position="516"/>
    </location>
</feature>
<dbReference type="Gene3D" id="1.10.510.10">
    <property type="entry name" value="Transferase(Phosphotransferase) domain 1"/>
    <property type="match status" value="1"/>
</dbReference>
<dbReference type="InParanoid" id="A0A2K3CSK9"/>
<dbReference type="SUPFAM" id="SSF56112">
    <property type="entry name" value="Protein kinase-like (PK-like)"/>
    <property type="match status" value="1"/>
</dbReference>
<dbReference type="OrthoDB" id="2436248at2759"/>
<keyword evidence="1" id="KW-0732">Signal</keyword>
<accession>A0A2K3CSK9</accession>
<sequence>MSTRKALLLELAAPRAAAGLGSATGMGVQTTDTYTYLQKCLPPFDALALWGTPLHLQECLAARISPALPVPASVARRLFLQHAAGLHWPLVSTAAAHAAATAEALATHVGLVMDLDPYTGSEMYTARNTGIVVEDTLRLINKYRWSGPPITQMDRNKAGTSTATTERKRPDFLCWVKGALMFKGEEKALSSELHLAISELTSKMSTVWAKGLLPHLQPPCMLAFAAAGTILQFFCIQQIQSGGGGVQATPISDMLDLATAPGRLQALLCSCNISRLLAGYASQAPLVPLEMGRLVSSDDGMRTYCLLPGCFRKVIREFASEHAQYGSFELLQCVYRQMAQKKHRSKIIQACDIDGHIGPRLLDNTYTVHLAPVGDPCSGPPADPLDLPCAVAGVLGGLAALHSEGFVHRDVRWANVIFLPAEKRWLLIDLDHAGRSGCDCSGEPYPLRFWSKRTLDDGKYTFRSDLRMAAEQLLCGLPYDLDDGGINLRMQLLEGQLTATQALEHAWLAQYTSSSG</sequence>
<dbReference type="EMBL" id="CM008977">
    <property type="protein sequence ID" value="PNW71255.1"/>
    <property type="molecule type" value="Genomic_DNA"/>
</dbReference>
<dbReference type="AlphaFoldDB" id="A0A2K3CSK9"/>
<reference evidence="2 3" key="1">
    <citation type="journal article" date="2007" name="Science">
        <title>The Chlamydomonas genome reveals the evolution of key animal and plant functions.</title>
        <authorList>
            <person name="Merchant S.S."/>
            <person name="Prochnik S.E."/>
            <person name="Vallon O."/>
            <person name="Harris E.H."/>
            <person name="Karpowicz S.J."/>
            <person name="Witman G.B."/>
            <person name="Terry A."/>
            <person name="Salamov A."/>
            <person name="Fritz-Laylin L.K."/>
            <person name="Marechal-Drouard L."/>
            <person name="Marshall W.F."/>
            <person name="Qu L.H."/>
            <person name="Nelson D.R."/>
            <person name="Sanderfoot A.A."/>
            <person name="Spalding M.H."/>
            <person name="Kapitonov V.V."/>
            <person name="Ren Q."/>
            <person name="Ferris P."/>
            <person name="Lindquist E."/>
            <person name="Shapiro H."/>
            <person name="Lucas S.M."/>
            <person name="Grimwood J."/>
            <person name="Schmutz J."/>
            <person name="Cardol P."/>
            <person name="Cerutti H."/>
            <person name="Chanfreau G."/>
            <person name="Chen C.L."/>
            <person name="Cognat V."/>
            <person name="Croft M.T."/>
            <person name="Dent R."/>
            <person name="Dutcher S."/>
            <person name="Fernandez E."/>
            <person name="Fukuzawa H."/>
            <person name="Gonzalez-Ballester D."/>
            <person name="Gonzalez-Halphen D."/>
            <person name="Hallmann A."/>
            <person name="Hanikenne M."/>
            <person name="Hippler M."/>
            <person name="Inwood W."/>
            <person name="Jabbari K."/>
            <person name="Kalanon M."/>
            <person name="Kuras R."/>
            <person name="Lefebvre P.A."/>
            <person name="Lemaire S.D."/>
            <person name="Lobanov A.V."/>
            <person name="Lohr M."/>
            <person name="Manuell A."/>
            <person name="Meier I."/>
            <person name="Mets L."/>
            <person name="Mittag M."/>
            <person name="Mittelmeier T."/>
            <person name="Moroney J.V."/>
            <person name="Moseley J."/>
            <person name="Napoli C."/>
            <person name="Nedelcu A.M."/>
            <person name="Niyogi K."/>
            <person name="Novoselov S.V."/>
            <person name="Paulsen I.T."/>
            <person name="Pazour G."/>
            <person name="Purton S."/>
            <person name="Ral J.P."/>
            <person name="Riano-Pachon D.M."/>
            <person name="Riekhof W."/>
            <person name="Rymarquis L."/>
            <person name="Schroda M."/>
            <person name="Stern D."/>
            <person name="Umen J."/>
            <person name="Willows R."/>
            <person name="Wilson N."/>
            <person name="Zimmer S.L."/>
            <person name="Allmer J."/>
            <person name="Balk J."/>
            <person name="Bisova K."/>
            <person name="Chen C.J."/>
            <person name="Elias M."/>
            <person name="Gendler K."/>
            <person name="Hauser C."/>
            <person name="Lamb M.R."/>
            <person name="Ledford H."/>
            <person name="Long J.C."/>
            <person name="Minagawa J."/>
            <person name="Page M.D."/>
            <person name="Pan J."/>
            <person name="Pootakham W."/>
            <person name="Roje S."/>
            <person name="Rose A."/>
            <person name="Stahlberg E."/>
            <person name="Terauchi A.M."/>
            <person name="Yang P."/>
            <person name="Ball S."/>
            <person name="Bowler C."/>
            <person name="Dieckmann C.L."/>
            <person name="Gladyshev V.N."/>
            <person name="Green P."/>
            <person name="Jorgensen R."/>
            <person name="Mayfield S."/>
            <person name="Mueller-Roeber B."/>
            <person name="Rajamani S."/>
            <person name="Sayre R.T."/>
            <person name="Brokstein P."/>
            <person name="Dubchak I."/>
            <person name="Goodstein D."/>
            <person name="Hornick L."/>
            <person name="Huang Y.W."/>
            <person name="Jhaveri J."/>
            <person name="Luo Y."/>
            <person name="Martinez D."/>
            <person name="Ngau W.C."/>
            <person name="Otillar B."/>
            <person name="Poliakov A."/>
            <person name="Porter A."/>
            <person name="Szajkowski L."/>
            <person name="Werner G."/>
            <person name="Zhou K."/>
            <person name="Grigoriev I.V."/>
            <person name="Rokhsar D.S."/>
            <person name="Grossman A.R."/>
        </authorList>
    </citation>
    <scope>NUCLEOTIDE SEQUENCE [LARGE SCALE GENOMIC DNA]</scope>
    <source>
        <strain evidence="3">CC-503</strain>
    </source>
</reference>
<organism evidence="2 3">
    <name type="scientific">Chlamydomonas reinhardtii</name>
    <name type="common">Chlamydomonas smithii</name>
    <dbReference type="NCBI Taxonomy" id="3055"/>
    <lineage>
        <taxon>Eukaryota</taxon>
        <taxon>Viridiplantae</taxon>
        <taxon>Chlorophyta</taxon>
        <taxon>core chlorophytes</taxon>
        <taxon>Chlorophyceae</taxon>
        <taxon>CS clade</taxon>
        <taxon>Chlamydomonadales</taxon>
        <taxon>Chlamydomonadaceae</taxon>
        <taxon>Chlamydomonas</taxon>
    </lineage>
</organism>
<dbReference type="InterPro" id="IPR008266">
    <property type="entry name" value="Tyr_kinase_AS"/>
</dbReference>
<dbReference type="InterPro" id="IPR011009">
    <property type="entry name" value="Kinase-like_dom_sf"/>
</dbReference>